<dbReference type="CDD" id="cd18793">
    <property type="entry name" value="SF2_C_SNF"/>
    <property type="match status" value="1"/>
</dbReference>
<proteinExistence type="predicted"/>
<organism evidence="3">
    <name type="scientific">mine drainage metagenome</name>
    <dbReference type="NCBI Taxonomy" id="410659"/>
    <lineage>
        <taxon>unclassified sequences</taxon>
        <taxon>metagenomes</taxon>
        <taxon>ecological metagenomes</taxon>
    </lineage>
</organism>
<accession>T1CBB8</accession>
<keyword evidence="1" id="KW-0378">Hydrolase</keyword>
<dbReference type="Pfam" id="PF00271">
    <property type="entry name" value="Helicase_C"/>
    <property type="match status" value="1"/>
</dbReference>
<reference evidence="3" key="2">
    <citation type="journal article" date="2014" name="ISME J.">
        <title>Microbial stratification in low pH oxic and suboxic macroscopic growths along an acid mine drainage.</title>
        <authorList>
            <person name="Mendez-Garcia C."/>
            <person name="Mesa V."/>
            <person name="Sprenger R.R."/>
            <person name="Richter M."/>
            <person name="Diez M.S."/>
            <person name="Solano J."/>
            <person name="Bargiela R."/>
            <person name="Golyshina O.V."/>
            <person name="Manteca A."/>
            <person name="Ramos J.L."/>
            <person name="Gallego J.R."/>
            <person name="Llorente I."/>
            <person name="Martins Dos Santos V.A."/>
            <person name="Jensen O.N."/>
            <person name="Pelaez A.I."/>
            <person name="Sanchez J."/>
            <person name="Ferrer M."/>
        </authorList>
    </citation>
    <scope>NUCLEOTIDE SEQUENCE</scope>
</reference>
<dbReference type="SUPFAM" id="SSF52540">
    <property type="entry name" value="P-loop containing nucleoside triphosphate hydrolases"/>
    <property type="match status" value="1"/>
</dbReference>
<protein>
    <submittedName>
        <fullName evidence="3">SNF2 family domain-containing protein</fullName>
    </submittedName>
</protein>
<sequence length="76" mass="8643">MDTKHTNVSSTKLDALMEMLDTIVADGHRVLVFSQFTRFLGTARRRIEAAGIDHCYLDGRTRKRDTVISDFREGKA</sequence>
<evidence type="ECO:0000256" key="1">
    <source>
        <dbReference type="ARBA" id="ARBA00022801"/>
    </source>
</evidence>
<reference evidence="3" key="1">
    <citation type="submission" date="2013-08" db="EMBL/GenBank/DDBJ databases">
        <authorList>
            <person name="Mendez C."/>
            <person name="Richter M."/>
            <person name="Ferrer M."/>
            <person name="Sanchez J."/>
        </authorList>
    </citation>
    <scope>NUCLEOTIDE SEQUENCE</scope>
</reference>
<feature type="domain" description="Helicase C-terminal" evidence="2">
    <location>
        <begin position="12"/>
        <end position="75"/>
    </location>
</feature>
<name>T1CBB8_9ZZZZ</name>
<dbReference type="Gene3D" id="3.40.50.300">
    <property type="entry name" value="P-loop containing nucleotide triphosphate hydrolases"/>
    <property type="match status" value="1"/>
</dbReference>
<feature type="non-terminal residue" evidence="3">
    <location>
        <position position="76"/>
    </location>
</feature>
<evidence type="ECO:0000259" key="2">
    <source>
        <dbReference type="Pfam" id="PF00271"/>
    </source>
</evidence>
<dbReference type="EMBL" id="AUZY01000122">
    <property type="protein sequence ID" value="EQD79532.1"/>
    <property type="molecule type" value="Genomic_DNA"/>
</dbReference>
<gene>
    <name evidence="3" type="ORF">B1B_00163</name>
</gene>
<dbReference type="AlphaFoldDB" id="T1CBB8"/>
<dbReference type="InterPro" id="IPR049730">
    <property type="entry name" value="SNF2/RAD54-like_C"/>
</dbReference>
<evidence type="ECO:0000313" key="3">
    <source>
        <dbReference type="EMBL" id="EQD79532.1"/>
    </source>
</evidence>
<dbReference type="InterPro" id="IPR001650">
    <property type="entry name" value="Helicase_C-like"/>
</dbReference>
<dbReference type="GO" id="GO:0016787">
    <property type="term" value="F:hydrolase activity"/>
    <property type="evidence" value="ECO:0007669"/>
    <property type="project" value="UniProtKB-KW"/>
</dbReference>
<comment type="caution">
    <text evidence="3">The sequence shown here is derived from an EMBL/GenBank/DDBJ whole genome shotgun (WGS) entry which is preliminary data.</text>
</comment>
<dbReference type="InterPro" id="IPR027417">
    <property type="entry name" value="P-loop_NTPase"/>
</dbReference>